<dbReference type="STRING" id="2017.SAMN05444320_10626"/>
<feature type="modified residue" description="N6-(pyridoxal phosphate)lysine" evidence="15">
    <location>
        <position position="84"/>
    </location>
</feature>
<dbReference type="CDD" id="cd01563">
    <property type="entry name" value="Thr-synth_1"/>
    <property type="match status" value="1"/>
</dbReference>
<dbReference type="InterPro" id="IPR001763">
    <property type="entry name" value="Rhodanese-like_dom"/>
</dbReference>
<evidence type="ECO:0000313" key="19">
    <source>
        <dbReference type="Proteomes" id="UP000184501"/>
    </source>
</evidence>
<dbReference type="NCBIfam" id="TIGR00260">
    <property type="entry name" value="thrC"/>
    <property type="match status" value="1"/>
</dbReference>
<dbReference type="OrthoDB" id="9778118at2"/>
<dbReference type="GO" id="GO:0004795">
    <property type="term" value="F:threonine synthase activity"/>
    <property type="evidence" value="ECO:0007669"/>
    <property type="project" value="UniProtKB-UniRule"/>
</dbReference>
<evidence type="ECO:0000256" key="16">
    <source>
        <dbReference type="PIRSR" id="PIRSR038945-3"/>
    </source>
</evidence>
<evidence type="ECO:0000313" key="18">
    <source>
        <dbReference type="EMBL" id="SHG00355.1"/>
    </source>
</evidence>
<evidence type="ECO:0000256" key="12">
    <source>
        <dbReference type="NCBIfam" id="TIGR00260"/>
    </source>
</evidence>
<evidence type="ECO:0000256" key="8">
    <source>
        <dbReference type="ARBA" id="ARBA00022697"/>
    </source>
</evidence>
<dbReference type="InterPro" id="IPR050147">
    <property type="entry name" value="Ser/Thr_Dehydratase"/>
</dbReference>
<feature type="domain" description="Rhodanese" evidence="17">
    <location>
        <begin position="103"/>
        <end position="146"/>
    </location>
</feature>
<protein>
    <recommendedName>
        <fullName evidence="6 12">Threonine synthase</fullName>
        <ecNumber evidence="5 12">4.2.3.1</ecNumber>
    </recommendedName>
</protein>
<dbReference type="EC" id="4.2.3.1" evidence="5 12"/>
<evidence type="ECO:0000256" key="14">
    <source>
        <dbReference type="PIRSR" id="PIRSR038945-1"/>
    </source>
</evidence>
<proteinExistence type="inferred from homology"/>
<organism evidence="18 19">
    <name type="scientific">Streptoalloteichus hindustanus</name>
    <dbReference type="NCBI Taxonomy" id="2017"/>
    <lineage>
        <taxon>Bacteria</taxon>
        <taxon>Bacillati</taxon>
        <taxon>Actinomycetota</taxon>
        <taxon>Actinomycetes</taxon>
        <taxon>Pseudonocardiales</taxon>
        <taxon>Pseudonocardiaceae</taxon>
        <taxon>Streptoalloteichus</taxon>
    </lineage>
</organism>
<reference evidence="18 19" key="1">
    <citation type="submission" date="2016-11" db="EMBL/GenBank/DDBJ databases">
        <authorList>
            <person name="Jaros S."/>
            <person name="Januszkiewicz K."/>
            <person name="Wedrychowicz H."/>
        </authorList>
    </citation>
    <scope>NUCLEOTIDE SEQUENCE [LARGE SCALE GENOMIC DNA]</scope>
    <source>
        <strain evidence="18 19">DSM 44523</strain>
    </source>
</reference>
<keyword evidence="7 13" id="KW-0028">Amino-acid biosynthesis</keyword>
<dbReference type="PROSITE" id="PS00165">
    <property type="entry name" value="DEHYDRATASE_SER_THR"/>
    <property type="match status" value="1"/>
</dbReference>
<evidence type="ECO:0000256" key="3">
    <source>
        <dbReference type="ARBA" id="ARBA00004979"/>
    </source>
</evidence>
<dbReference type="SUPFAM" id="SSF53686">
    <property type="entry name" value="Tryptophan synthase beta subunit-like PLP-dependent enzymes"/>
    <property type="match status" value="1"/>
</dbReference>
<dbReference type="Pfam" id="PF00291">
    <property type="entry name" value="PALP"/>
    <property type="match status" value="1"/>
</dbReference>
<comment type="similarity">
    <text evidence="4 13">Belongs to the threonine synthase family.</text>
</comment>
<dbReference type="UniPathway" id="UPA00050">
    <property type="reaction ID" value="UER00065"/>
</dbReference>
<dbReference type="GO" id="GO:0006567">
    <property type="term" value="P:L-threonine catabolic process"/>
    <property type="evidence" value="ECO:0007669"/>
    <property type="project" value="TreeGrafter"/>
</dbReference>
<keyword evidence="8 13" id="KW-0791">Threonine biosynthesis</keyword>
<evidence type="ECO:0000256" key="10">
    <source>
        <dbReference type="ARBA" id="ARBA00023239"/>
    </source>
</evidence>
<evidence type="ECO:0000256" key="11">
    <source>
        <dbReference type="ARBA" id="ARBA00049144"/>
    </source>
</evidence>
<dbReference type="Proteomes" id="UP000184501">
    <property type="component" value="Unassembled WGS sequence"/>
</dbReference>
<dbReference type="FunFam" id="3.40.50.1100:FF:000014">
    <property type="entry name" value="Threonine synthase"/>
    <property type="match status" value="1"/>
</dbReference>
<name>A0A1M5G9C9_STRHI</name>
<gene>
    <name evidence="18" type="ORF">SAMN05444320_10626</name>
</gene>
<dbReference type="PANTHER" id="PTHR48078">
    <property type="entry name" value="THREONINE DEHYDRATASE, MITOCHONDRIAL-RELATED"/>
    <property type="match status" value="1"/>
</dbReference>
<evidence type="ECO:0000256" key="1">
    <source>
        <dbReference type="ARBA" id="ARBA00001933"/>
    </source>
</evidence>
<accession>A0A1M5G9C9</accession>
<evidence type="ECO:0000256" key="5">
    <source>
        <dbReference type="ARBA" id="ARBA00013028"/>
    </source>
</evidence>
<dbReference type="Gene3D" id="3.40.50.1100">
    <property type="match status" value="2"/>
</dbReference>
<comment type="function">
    <text evidence="2 13">Catalyzes the gamma-elimination of phosphate from L-phosphohomoserine and the beta-addition of water to produce L-threonine.</text>
</comment>
<feature type="binding site" evidence="14">
    <location>
        <position position="340"/>
    </location>
    <ligand>
        <name>pyridoxal 5'-phosphate</name>
        <dbReference type="ChEBI" id="CHEBI:597326"/>
    </ligand>
</feature>
<feature type="binding site" evidence="14">
    <location>
        <position position="110"/>
    </location>
    <ligand>
        <name>pyridoxal 5'-phosphate</name>
        <dbReference type="ChEBI" id="CHEBI:597326"/>
    </ligand>
</feature>
<evidence type="ECO:0000256" key="2">
    <source>
        <dbReference type="ARBA" id="ARBA00003648"/>
    </source>
</evidence>
<evidence type="ECO:0000256" key="9">
    <source>
        <dbReference type="ARBA" id="ARBA00022898"/>
    </source>
</evidence>
<dbReference type="GO" id="GO:0030170">
    <property type="term" value="F:pyridoxal phosphate binding"/>
    <property type="evidence" value="ECO:0007669"/>
    <property type="project" value="InterPro"/>
</dbReference>
<dbReference type="InterPro" id="IPR004450">
    <property type="entry name" value="Thr_synthase-like"/>
</dbReference>
<dbReference type="GO" id="GO:0009088">
    <property type="term" value="P:threonine biosynthetic process"/>
    <property type="evidence" value="ECO:0007669"/>
    <property type="project" value="UniProtKB-UniRule"/>
</dbReference>
<comment type="cofactor">
    <cofactor evidence="1 13 14">
        <name>pyridoxal 5'-phosphate</name>
        <dbReference type="ChEBI" id="CHEBI:597326"/>
    </cofactor>
</comment>
<evidence type="ECO:0000256" key="13">
    <source>
        <dbReference type="PIRNR" id="PIRNR038945"/>
    </source>
</evidence>
<evidence type="ECO:0000256" key="7">
    <source>
        <dbReference type="ARBA" id="ARBA00022605"/>
    </source>
</evidence>
<feature type="binding site" evidence="14">
    <location>
        <begin position="210"/>
        <end position="214"/>
    </location>
    <ligand>
        <name>pyridoxal 5'-phosphate</name>
        <dbReference type="ChEBI" id="CHEBI:597326"/>
    </ligand>
</feature>
<comment type="catalytic activity">
    <reaction evidence="11 13">
        <text>O-phospho-L-homoserine + H2O = L-threonine + phosphate</text>
        <dbReference type="Rhea" id="RHEA:10840"/>
        <dbReference type="ChEBI" id="CHEBI:15377"/>
        <dbReference type="ChEBI" id="CHEBI:43474"/>
        <dbReference type="ChEBI" id="CHEBI:57590"/>
        <dbReference type="ChEBI" id="CHEBI:57926"/>
        <dbReference type="EC" id="4.2.3.1"/>
    </reaction>
</comment>
<evidence type="ECO:0000259" key="17">
    <source>
        <dbReference type="PROSITE" id="PS50206"/>
    </source>
</evidence>
<dbReference type="InterPro" id="IPR001926">
    <property type="entry name" value="TrpB-like_PALP"/>
</dbReference>
<evidence type="ECO:0000256" key="6">
    <source>
        <dbReference type="ARBA" id="ARBA00018679"/>
    </source>
</evidence>
<dbReference type="InterPro" id="IPR026260">
    <property type="entry name" value="Thr_Synthase_bac/arc"/>
</dbReference>
<evidence type="ECO:0000256" key="4">
    <source>
        <dbReference type="ARBA" id="ARBA00005517"/>
    </source>
</evidence>
<evidence type="ECO:0000256" key="15">
    <source>
        <dbReference type="PIRSR" id="PIRSR038945-2"/>
    </source>
</evidence>
<feature type="cross-link" description="Isoglutamyl lysine isopeptide (Lys-Gln) (interchain with Q-Cter in protein Pup)" evidence="16">
    <location>
        <position position="166"/>
    </location>
</feature>
<dbReference type="PIRSF" id="PIRSF038945">
    <property type="entry name" value="Thr_synthase"/>
    <property type="match status" value="1"/>
</dbReference>
<dbReference type="InterPro" id="IPR000634">
    <property type="entry name" value="Ser/Thr_deHydtase_PyrdxlP-BS"/>
</dbReference>
<dbReference type="InterPro" id="IPR036052">
    <property type="entry name" value="TrpB-like_PALP_sf"/>
</dbReference>
<sequence length="374" mass="37737">MSSHRTGSAAARAHAGGGVGTGAGAGWPGVILAYRDRIALPADAAVVTLHEGNTPLVAARHLSELTGCEVFLKVEGANPTGSFKDRGMTAAITAAVAEGSRAVICASTGNTSASAAAYAARAGLTSAVLVPRGKIALGKLAQAVAHGARILQVDGNFDDCLELARKTAAEHPVTLVNSVNPVRIEGQKTAAFEICDALGRAPDVHCLPVGNAGNITAYWRGYREYAADGVVPAAPRMFGFQAAGAAPLVLGRPVADPETVATAIRIGSPASWAGAVAARDESDGLFHAVTDKDILAAYRLLARKEGVFVEPASAASVAGLLATASDGRLPAGSLVVCTVTGHGLKDPDTALLGMPEVEPLPVDPGAIAAALELV</sequence>
<dbReference type="AlphaFoldDB" id="A0A1M5G9C9"/>
<comment type="pathway">
    <text evidence="3 13">Amino-acid biosynthesis; L-threonine biosynthesis; L-threonine from L-aspartate: step 5/5.</text>
</comment>
<keyword evidence="10 13" id="KW-0456">Lyase</keyword>
<keyword evidence="9 13" id="KW-0663">Pyridoxal phosphate</keyword>
<dbReference type="PANTHER" id="PTHR48078:SF6">
    <property type="entry name" value="L-THREONINE DEHYDRATASE CATABOLIC TDCB"/>
    <property type="match status" value="1"/>
</dbReference>
<dbReference type="GO" id="GO:0006565">
    <property type="term" value="P:L-serine catabolic process"/>
    <property type="evidence" value="ECO:0007669"/>
    <property type="project" value="TreeGrafter"/>
</dbReference>
<keyword evidence="19" id="KW-1185">Reference proteome</keyword>
<dbReference type="GO" id="GO:0009097">
    <property type="term" value="P:isoleucine biosynthetic process"/>
    <property type="evidence" value="ECO:0007669"/>
    <property type="project" value="TreeGrafter"/>
</dbReference>
<dbReference type="EMBL" id="FQVN01000006">
    <property type="protein sequence ID" value="SHG00355.1"/>
    <property type="molecule type" value="Genomic_DNA"/>
</dbReference>
<dbReference type="GO" id="GO:0004794">
    <property type="term" value="F:threonine deaminase activity"/>
    <property type="evidence" value="ECO:0007669"/>
    <property type="project" value="TreeGrafter"/>
</dbReference>
<dbReference type="GO" id="GO:0003941">
    <property type="term" value="F:L-serine ammonia-lyase activity"/>
    <property type="evidence" value="ECO:0007669"/>
    <property type="project" value="TreeGrafter"/>
</dbReference>
<dbReference type="PROSITE" id="PS50206">
    <property type="entry name" value="RHODANESE_3"/>
    <property type="match status" value="1"/>
</dbReference>